<reference evidence="2" key="2">
    <citation type="submission" date="2020-09" db="EMBL/GenBank/DDBJ databases">
        <authorList>
            <person name="Sun Q."/>
            <person name="Zhou Y."/>
        </authorList>
    </citation>
    <scope>NUCLEOTIDE SEQUENCE</scope>
    <source>
        <strain evidence="2">CGMCC 1.12751</strain>
    </source>
</reference>
<reference evidence="2" key="1">
    <citation type="journal article" date="2014" name="Int. J. Syst. Evol. Microbiol.">
        <title>Complete genome sequence of Corynebacterium casei LMG S-19264T (=DSM 44701T), isolated from a smear-ripened cheese.</title>
        <authorList>
            <consortium name="US DOE Joint Genome Institute (JGI-PGF)"/>
            <person name="Walter F."/>
            <person name="Albersmeier A."/>
            <person name="Kalinowski J."/>
            <person name="Ruckert C."/>
        </authorList>
    </citation>
    <scope>NUCLEOTIDE SEQUENCE</scope>
    <source>
        <strain evidence="2">CGMCC 1.12751</strain>
    </source>
</reference>
<keyword evidence="1" id="KW-0472">Membrane</keyword>
<feature type="transmembrane region" description="Helical" evidence="1">
    <location>
        <begin position="335"/>
        <end position="355"/>
    </location>
</feature>
<dbReference type="RefSeq" id="WP_188463743.1">
    <property type="nucleotide sequence ID" value="NZ_BMFQ01000002.1"/>
</dbReference>
<dbReference type="AlphaFoldDB" id="A0A917GH67"/>
<sequence length="356" mass="41121">MSTNQTTCKNCEQPFDSDFSFCPNCGQKDKDELTLGVLFYNTITNYFSFDARFFKSFLPLLFMPGYIAKQFVEGKRLQYLHPAQMYLFVVVVFFFLFSFKANEQASEIDREIASAFESHQKKDSLSIKGKQVLKIINDSLDREEARDALKNTAIYTGMTKEQIDSLVDGENFNRDKYNFGLEGTELDSLIKINASDKDLYNAMGLKEGDGAFKKRLYGQALKFLKSKRGGSILQTFYDTIPIAMFIVLPLFALLLKLFYRKSGRYAHHLVFSFYFFAFIFTVFGLLVGINYITDIPDWIDTLIVFSIFFYLIIALKRFYQQGWFKSFFKGSLTTFLFIPIVSIVAVGVGFFAFMFY</sequence>
<feature type="transmembrane region" description="Helical" evidence="1">
    <location>
        <begin position="79"/>
        <end position="99"/>
    </location>
</feature>
<feature type="transmembrane region" description="Helical" evidence="1">
    <location>
        <begin position="240"/>
        <end position="259"/>
    </location>
</feature>
<dbReference type="Pfam" id="PF12412">
    <property type="entry name" value="DUF3667"/>
    <property type="match status" value="1"/>
</dbReference>
<name>A0A917GH67_9FLAO</name>
<gene>
    <name evidence="2" type="ORF">GCM10010976_16550</name>
</gene>
<evidence type="ECO:0000313" key="3">
    <source>
        <dbReference type="Proteomes" id="UP000625976"/>
    </source>
</evidence>
<evidence type="ECO:0000256" key="1">
    <source>
        <dbReference type="SAM" id="Phobius"/>
    </source>
</evidence>
<evidence type="ECO:0008006" key="4">
    <source>
        <dbReference type="Google" id="ProtNLM"/>
    </source>
</evidence>
<proteinExistence type="predicted"/>
<comment type="caution">
    <text evidence="2">The sequence shown here is derived from an EMBL/GenBank/DDBJ whole genome shotgun (WGS) entry which is preliminary data.</text>
</comment>
<keyword evidence="3" id="KW-1185">Reference proteome</keyword>
<dbReference type="Proteomes" id="UP000625976">
    <property type="component" value="Unassembled WGS sequence"/>
</dbReference>
<dbReference type="InterPro" id="IPR022134">
    <property type="entry name" value="DUF3667"/>
</dbReference>
<feature type="transmembrane region" description="Helical" evidence="1">
    <location>
        <begin position="271"/>
        <end position="292"/>
    </location>
</feature>
<protein>
    <recommendedName>
        <fullName evidence="4">DUF3667 domain-containing protein</fullName>
    </recommendedName>
</protein>
<keyword evidence="1" id="KW-1133">Transmembrane helix</keyword>
<organism evidence="2 3">
    <name type="scientific">Bizionia arctica</name>
    <dbReference type="NCBI Taxonomy" id="1495645"/>
    <lineage>
        <taxon>Bacteria</taxon>
        <taxon>Pseudomonadati</taxon>
        <taxon>Bacteroidota</taxon>
        <taxon>Flavobacteriia</taxon>
        <taxon>Flavobacteriales</taxon>
        <taxon>Flavobacteriaceae</taxon>
        <taxon>Bizionia</taxon>
    </lineage>
</organism>
<dbReference type="EMBL" id="BMFQ01000002">
    <property type="protein sequence ID" value="GGG45663.1"/>
    <property type="molecule type" value="Genomic_DNA"/>
</dbReference>
<feature type="transmembrane region" description="Helical" evidence="1">
    <location>
        <begin position="298"/>
        <end position="315"/>
    </location>
</feature>
<accession>A0A917GH67</accession>
<keyword evidence="1" id="KW-0812">Transmembrane</keyword>
<evidence type="ECO:0000313" key="2">
    <source>
        <dbReference type="EMBL" id="GGG45663.1"/>
    </source>
</evidence>